<keyword evidence="1" id="KW-1133">Transmembrane helix</keyword>
<sequence>MDLLGISLLIVAIAFAVLVIFLIRALNNLSSVLNGIDKTVEKLPDQLDEVMKESGVVIHNSNKTLLDLNEKMRALNPLFHILGDAGEASRKLSSSLADITVSWKKNTEEGKEASQKKDLGGLYGAAALIYYLTQKRKALKEIKEGSETRNDK</sequence>
<proteinExistence type="predicted"/>
<name>A0A1G8MIT0_9BACI</name>
<dbReference type="PANTHER" id="PTHR40070:SF1">
    <property type="entry name" value="UPF0478 PROTEIN YTXG"/>
    <property type="match status" value="1"/>
</dbReference>
<dbReference type="InterPro" id="IPR009293">
    <property type="entry name" value="UPF0478"/>
</dbReference>
<feature type="transmembrane region" description="Helical" evidence="1">
    <location>
        <begin position="6"/>
        <end position="26"/>
    </location>
</feature>
<evidence type="ECO:0000313" key="3">
    <source>
        <dbReference type="Proteomes" id="UP000199017"/>
    </source>
</evidence>
<gene>
    <name evidence="2" type="ORF">SAMN05216352_11062</name>
</gene>
<dbReference type="Pfam" id="PF06103">
    <property type="entry name" value="DUF948"/>
    <property type="match status" value="1"/>
</dbReference>
<dbReference type="AlphaFoldDB" id="A0A1G8MIT0"/>
<accession>A0A1G8MIT0</accession>
<keyword evidence="1" id="KW-0472">Membrane</keyword>
<evidence type="ECO:0000256" key="1">
    <source>
        <dbReference type="SAM" id="Phobius"/>
    </source>
</evidence>
<protein>
    <submittedName>
        <fullName evidence="2">Uncharacterized protein YoxC, contains an MCP-like domain</fullName>
    </submittedName>
</protein>
<dbReference type="RefSeq" id="WP_091586762.1">
    <property type="nucleotide sequence ID" value="NZ_FNDU01000010.1"/>
</dbReference>
<dbReference type="Proteomes" id="UP000199017">
    <property type="component" value="Unassembled WGS sequence"/>
</dbReference>
<dbReference type="STRING" id="930129.SAMN05216352_11062"/>
<keyword evidence="1" id="KW-0812">Transmembrane</keyword>
<evidence type="ECO:0000313" key="2">
    <source>
        <dbReference type="EMBL" id="SDI67928.1"/>
    </source>
</evidence>
<keyword evidence="3" id="KW-1185">Reference proteome</keyword>
<dbReference type="EMBL" id="FNDU01000010">
    <property type="protein sequence ID" value="SDI67928.1"/>
    <property type="molecule type" value="Genomic_DNA"/>
</dbReference>
<dbReference type="OrthoDB" id="2437843at2"/>
<organism evidence="2 3">
    <name type="scientific">Alteribacillus bidgolensis</name>
    <dbReference type="NCBI Taxonomy" id="930129"/>
    <lineage>
        <taxon>Bacteria</taxon>
        <taxon>Bacillati</taxon>
        <taxon>Bacillota</taxon>
        <taxon>Bacilli</taxon>
        <taxon>Bacillales</taxon>
        <taxon>Bacillaceae</taxon>
        <taxon>Alteribacillus</taxon>
    </lineage>
</organism>
<dbReference type="PANTHER" id="PTHR40070">
    <property type="entry name" value="UPF0478 PROTEIN YTXG"/>
    <property type="match status" value="1"/>
</dbReference>
<reference evidence="2 3" key="1">
    <citation type="submission" date="2016-10" db="EMBL/GenBank/DDBJ databases">
        <authorList>
            <person name="de Groot N.N."/>
        </authorList>
    </citation>
    <scope>NUCLEOTIDE SEQUENCE [LARGE SCALE GENOMIC DNA]</scope>
    <source>
        <strain evidence="3">P4B,CCM 7963,CECT 7998,DSM 25260,IBRC-M 10614,KCTC 13821</strain>
    </source>
</reference>